<comment type="caution">
    <text evidence="1">The sequence shown here is derived from an EMBL/GenBank/DDBJ whole genome shotgun (WGS) entry which is preliminary data.</text>
</comment>
<dbReference type="EMBL" id="JASBWT010000006">
    <property type="protein sequence ID" value="KAJ9103744.1"/>
    <property type="molecule type" value="Genomic_DNA"/>
</dbReference>
<accession>A0ACC2VXE7</accession>
<proteinExistence type="predicted"/>
<organism evidence="1 2">
    <name type="scientific">Naganishia friedmannii</name>
    <dbReference type="NCBI Taxonomy" id="89922"/>
    <lineage>
        <taxon>Eukaryota</taxon>
        <taxon>Fungi</taxon>
        <taxon>Dikarya</taxon>
        <taxon>Basidiomycota</taxon>
        <taxon>Agaricomycotina</taxon>
        <taxon>Tremellomycetes</taxon>
        <taxon>Filobasidiales</taxon>
        <taxon>Filobasidiaceae</taxon>
        <taxon>Naganishia</taxon>
    </lineage>
</organism>
<keyword evidence="2" id="KW-1185">Reference proteome</keyword>
<sequence length="921" mass="99006">MRTTDFLIPLLVLSHSASAQSPTTTTTTTSTALGSASAAARAPEIQSLAETISDDQLQKVRDVMERLCVYSWENGTKAQALIEYAYQDFSPFSPTFGNALTDLSLSQSIPDELIAIARTTLEERPSSSNQSGAALGGVGIGSLLQDGSSADPASLGVAVLLANASAAVGTQQVKNVGWGAAAESELRYLLERVPRNSAGAISHRSEQAQLWSDFVYMVPPFLAYYGYLHSNQTLLQEAYTQCSLYRSGLQDPSTKLWRHIAQGTGTSDPGLWATGNAWAAAGMLRVLATIIKSPYSDAMASQRADLQTWSDEIITAAKSRTAKDGLVRNYIDNTSTFEDTAGSTLLAAAAYRLATMNLTTAHVDFANQIHSTVAARHINSTGYLTGAVDPLNFGKQGTYSPEGQAFVLLMQVAYKEYIASGGNDKTSAAMRLMSAGWMGGIGVSFLLAIGLSFAIHARQDLKKVRISEIQVGRHGLRATAVIQGTVAVPALKARSVPEAPLAPSTILQDDTLAKVKSVMEQLCTHSWENGTKAQALIEYSYPDYSPFSATFQYPIKGTVPDEIIAIARTTMQNRPASQSDNGSGLGPGPLLEDESAGDPASLGIAVLLASSSSNANVSTERVKDVGYSEAAKSQMDFLTEVVPGYKTTGAISHRVHYSQAWADSVSMVPPFFAYYGLLKGTQEPLSQAYSQCSLYRKILQNNTTKLWRHMEINTIENDITDASGNTVDQTAKPDISLWATGNAWAASGMLRVYATILKSSYNEVMSKECDDLKLWVEEIIAGTTAWNASNGLVHNHIIESSTFEDTAGSTLLAATMYRLAALNITTAYVPYANKIYSTIAKDHINDEGYLTGAVDPLYFDLSTDKQGTHSPEGQAFVLMMHAAYRDYSLSVPKETQTEDSGFYSEASRFQGPPAIDRTGGS</sequence>
<name>A0ACC2VXE7_9TREE</name>
<reference evidence="1" key="1">
    <citation type="submission" date="2023-04" db="EMBL/GenBank/DDBJ databases">
        <title>Draft Genome sequencing of Naganishia species isolated from polar environments using Oxford Nanopore Technology.</title>
        <authorList>
            <person name="Leo P."/>
            <person name="Venkateswaran K."/>
        </authorList>
    </citation>
    <scope>NUCLEOTIDE SEQUENCE</scope>
    <source>
        <strain evidence="1">MNA-CCFEE 5423</strain>
    </source>
</reference>
<protein>
    <submittedName>
        <fullName evidence="1">Uncharacterized protein</fullName>
    </submittedName>
</protein>
<dbReference type="Proteomes" id="UP001227268">
    <property type="component" value="Unassembled WGS sequence"/>
</dbReference>
<evidence type="ECO:0000313" key="1">
    <source>
        <dbReference type="EMBL" id="KAJ9103744.1"/>
    </source>
</evidence>
<gene>
    <name evidence="1" type="ORF">QFC21_002204</name>
</gene>
<evidence type="ECO:0000313" key="2">
    <source>
        <dbReference type="Proteomes" id="UP001227268"/>
    </source>
</evidence>